<feature type="domain" description="PIPK" evidence="10">
    <location>
        <begin position="1289"/>
        <end position="1606"/>
    </location>
</feature>
<evidence type="ECO:0000256" key="9">
    <source>
        <dbReference type="SAM" id="MobiDB-lite"/>
    </source>
</evidence>
<dbReference type="GO" id="GO:0010008">
    <property type="term" value="C:endosome membrane"/>
    <property type="evidence" value="ECO:0007669"/>
    <property type="project" value="TreeGrafter"/>
</dbReference>
<keyword evidence="4 8" id="KW-0418">Kinase</keyword>
<sequence>MCSMCHYCGACLMESNVVNKKQGNESSLKLNGKDPIKPCKFCGEKLEKENVKWDSTSPYVTPPHISPTSTLSSTDSCVSTCSEFSVDVNSSDRISREESKIESAMEDLDYKLNGESHKVMKKNAQESNSCDDGYTVRDVEIAQGDSSEETKAGGSENPTAFSVEETECSLPDDLDIQTWEPPDPENPQDDMENSVTCNDDDDDEDEGIAIAYLGEATSMNSSEDVVSRNYRFKEEKQRAMEEVMNGKFKGFVGQLLKSVGVSSSDEGDKSWVDIVTSLSWEAVSFLKPDAIGGNAMNPDGYVKVKCIAAGSRSQSQLIKGVVFKKHAAHKHMPTKFKNPRLLLISGDVGHSISGLSSFNSMDQEKEYLKSKMDLIEMCHPNVILLEKTVSRDIQEAILAKGMTLVLDMKLHRLQRVARCTGSPILSCDNLIGQKLRHCDVIYFEKFVEEHDAAGEGGKRPIKTLMFIEGCPTRLGCTILLKGMCSDELKKIKCVMRCAVVMAYNLILETSFLVDQKAMFSTIPAVKLADILPTNQESCGSSYVDSSIPSLEYSSENGLVSTDIPKYNRLHDKSTNGSNLESEEFSPLSFEPYNPAVFSGFSAISSSLKKVVGDSFPFSSSAPYNSLSAYFGFNGRKPDDEVNKSISAADSPEVDENTEIEAKNDSNGMKLLNGGQSVTSPVHLDSNGDKTEDADNDRKEIQSKDDINAVLDSQSILVLMSSRNALKGTVCQQSHFSHIMFYKNFDIPLGKFLQDNLLNQTRHCETCQELPEAHFYYYAHHNKQLTIQVKRLPQEKYLPGEVEGKLWMWSRCGKCKSGNTKRVLISTTARSLSFGKFLELGLSRYSSTRKLSCGHSLDRDFLYFFGLGHMVAVFRYSPVTTYTVSMPPRKLEFSGAIRQEWLLKETENVYMKGISLFTEVANCLKAIRLDRSTLNLGGSIRGFSEAEKMLKQEREEFEVNIKNVVPKKGDPNRAAFKLLSLNRLMWDLLIESCVWDRRLYSLHSHDRLRIESDISEKVVQEHSYSKVEGNAGREIESTSNIIENGNVDGVANVEIMPETSVEVNEFPTKDIPIGGPLLESNKQVVPCNISHVSQNAKIPVVGDLRSESSSDNKLKLSVDVFSQSPSEDCNLREKDFDTSNHLPVHDNFPVSTDIQSSLPVNKSASLHSPVSCLLDSNEWFWKPFADIRQIGVRDFQKRLLPKFESESSSITEYLPSANQLITEEGTKLHIPLWTDNHIVSDYEDEPSSIIACALAFLKDSYAVTGIGDEDDSKESGVASKSMESLHGFIHGATLTSPHTISSSTDSDSVHSSTGSTSSEESRSSRVPENHSSIEIAMGYAKSLGREKYSVVCHYVNQFRELRNLCFLSELDYIACLSRCKNWDAKGGKSKSFFAKTLDDRFIIKEIKKTELDSFLGFSSLYFKHMRESFESGCQTCLAKVLGIYQVTKRNIKSGKEVKHDLMVMENLTYNRNITRQYDLKGALFARYNSAADGAGDVLLDQNFVNDMNSSPLYVSLKAKRLLQRAIWNDTNFLNSVNVMDYSLLVGVDSKKRQLVCGIIDYLRQYTWDKHLETWMKSSLVVPKNVLPTVISPKEYKKRFRKFMSTYFLSVPDHWCSQKSSNSCKLCGIGEADPSQPSPKNKGVK</sequence>
<reference evidence="11 12" key="1">
    <citation type="submission" date="2024-01" db="EMBL/GenBank/DDBJ databases">
        <title>The genomes of 5 underutilized Papilionoideae crops provide insights into root nodulation and disease resistanc.</title>
        <authorList>
            <person name="Yuan L."/>
        </authorList>
    </citation>
    <scope>NUCLEOTIDE SEQUENCE [LARGE SCALE GENOMIC DNA]</scope>
    <source>
        <strain evidence="11">ZHUSHIDOU_FW_LH</strain>
        <tissue evidence="11">Leaf</tissue>
    </source>
</reference>
<dbReference type="PROSITE" id="PS51455">
    <property type="entry name" value="PIPK"/>
    <property type="match status" value="1"/>
</dbReference>
<evidence type="ECO:0000256" key="8">
    <source>
        <dbReference type="PROSITE-ProRule" id="PRU00781"/>
    </source>
</evidence>
<dbReference type="Proteomes" id="UP001372338">
    <property type="component" value="Unassembled WGS sequence"/>
</dbReference>
<gene>
    <name evidence="11" type="ORF">RIF29_23490</name>
</gene>
<dbReference type="GO" id="GO:0046854">
    <property type="term" value="P:phosphatidylinositol phosphate biosynthetic process"/>
    <property type="evidence" value="ECO:0007669"/>
    <property type="project" value="TreeGrafter"/>
</dbReference>
<dbReference type="Gene3D" id="3.30.810.10">
    <property type="entry name" value="2-Layer Sandwich"/>
    <property type="match status" value="1"/>
</dbReference>
<comment type="caution">
    <text evidence="11">The sequence shown here is derived from an EMBL/GenBank/DDBJ whole genome shotgun (WGS) entry which is preliminary data.</text>
</comment>
<evidence type="ECO:0000256" key="1">
    <source>
        <dbReference type="ARBA" id="ARBA00012009"/>
    </source>
</evidence>
<evidence type="ECO:0000256" key="5">
    <source>
        <dbReference type="ARBA" id="ARBA00022840"/>
    </source>
</evidence>
<feature type="compositionally biased region" description="Low complexity" evidence="9">
    <location>
        <begin position="1295"/>
        <end position="1317"/>
    </location>
</feature>
<dbReference type="Pfam" id="PF00118">
    <property type="entry name" value="Cpn60_TCP1"/>
    <property type="match status" value="1"/>
</dbReference>
<dbReference type="FunFam" id="3.30.810.10:FF:000001">
    <property type="entry name" value="1-phosphatidylinositol 3-phosphate 5-kinase FAB1"/>
    <property type="match status" value="1"/>
</dbReference>
<dbReference type="EMBL" id="JAYWIO010000004">
    <property type="protein sequence ID" value="KAK7270391.1"/>
    <property type="molecule type" value="Genomic_DNA"/>
</dbReference>
<dbReference type="CDD" id="cd17300">
    <property type="entry name" value="PIPKc_PIKfyve"/>
    <property type="match status" value="1"/>
</dbReference>
<name>A0AAN9FA75_CROPI</name>
<dbReference type="GO" id="GO:0000285">
    <property type="term" value="F:1-phosphatidylinositol-3-phosphate 5-kinase activity"/>
    <property type="evidence" value="ECO:0007669"/>
    <property type="project" value="UniProtKB-EC"/>
</dbReference>
<keyword evidence="5 8" id="KW-0067">ATP-binding</keyword>
<dbReference type="FunFam" id="3.50.7.10:FF:000007">
    <property type="entry name" value="1-phosphatidylinositol 3-phosphate 5-kinase isoform X1"/>
    <property type="match status" value="1"/>
</dbReference>
<keyword evidence="2 8" id="KW-0808">Transferase</keyword>
<dbReference type="CDD" id="cd03334">
    <property type="entry name" value="Fab1_TCP"/>
    <property type="match status" value="1"/>
</dbReference>
<feature type="compositionally biased region" description="Acidic residues" evidence="9">
    <location>
        <begin position="182"/>
        <end position="204"/>
    </location>
</feature>
<dbReference type="Pfam" id="PF01504">
    <property type="entry name" value="PIP5K"/>
    <property type="match status" value="1"/>
</dbReference>
<dbReference type="InterPro" id="IPR002423">
    <property type="entry name" value="Cpn60/GroEL/TCP-1"/>
</dbReference>
<evidence type="ECO:0000256" key="2">
    <source>
        <dbReference type="ARBA" id="ARBA00022679"/>
    </source>
</evidence>
<organism evidence="11 12">
    <name type="scientific">Crotalaria pallida</name>
    <name type="common">Smooth rattlebox</name>
    <name type="synonym">Crotalaria striata</name>
    <dbReference type="NCBI Taxonomy" id="3830"/>
    <lineage>
        <taxon>Eukaryota</taxon>
        <taxon>Viridiplantae</taxon>
        <taxon>Streptophyta</taxon>
        <taxon>Embryophyta</taxon>
        <taxon>Tracheophyta</taxon>
        <taxon>Spermatophyta</taxon>
        <taxon>Magnoliopsida</taxon>
        <taxon>eudicotyledons</taxon>
        <taxon>Gunneridae</taxon>
        <taxon>Pentapetalae</taxon>
        <taxon>rosids</taxon>
        <taxon>fabids</taxon>
        <taxon>Fabales</taxon>
        <taxon>Fabaceae</taxon>
        <taxon>Papilionoideae</taxon>
        <taxon>50 kb inversion clade</taxon>
        <taxon>genistoids sensu lato</taxon>
        <taxon>core genistoids</taxon>
        <taxon>Crotalarieae</taxon>
        <taxon>Crotalaria</taxon>
    </lineage>
</organism>
<proteinExistence type="predicted"/>
<comment type="subunit">
    <text evidence="6">Component of the PI(3,5)P2 regulatory complex at least composed of ATG18, SAC/FIG4, FAB1 and VAC14.</text>
</comment>
<dbReference type="InterPro" id="IPR027409">
    <property type="entry name" value="GroEL-like_apical_dom_sf"/>
</dbReference>
<feature type="region of interest" description="Disordered" evidence="9">
    <location>
        <begin position="1295"/>
        <end position="1328"/>
    </location>
</feature>
<protein>
    <recommendedName>
        <fullName evidence="1">1-phosphatidylinositol-3-phosphate 5-kinase</fullName>
        <ecNumber evidence="1">2.7.1.150</ecNumber>
    </recommendedName>
    <alternativeName>
        <fullName evidence="7">Phosphatidylinositol 3-phosphate 5-kinase type III</fullName>
    </alternativeName>
</protein>
<dbReference type="InterPro" id="IPR002498">
    <property type="entry name" value="PInositol-4-P-4/5-kinase_core"/>
</dbReference>
<dbReference type="PANTHER" id="PTHR45748">
    <property type="entry name" value="1-PHOSPHATIDYLINOSITOL 3-PHOSPHATE 5-KINASE-RELATED"/>
    <property type="match status" value="1"/>
</dbReference>
<keyword evidence="12" id="KW-1185">Reference proteome</keyword>
<evidence type="ECO:0000259" key="10">
    <source>
        <dbReference type="PROSITE" id="PS51455"/>
    </source>
</evidence>
<evidence type="ECO:0000313" key="12">
    <source>
        <dbReference type="Proteomes" id="UP001372338"/>
    </source>
</evidence>
<evidence type="ECO:0000256" key="3">
    <source>
        <dbReference type="ARBA" id="ARBA00022741"/>
    </source>
</evidence>
<dbReference type="Gene3D" id="3.30.800.10">
    <property type="entry name" value="Phosphatidylinositol Phosphate Kinase II Beta"/>
    <property type="match status" value="1"/>
</dbReference>
<evidence type="ECO:0000313" key="11">
    <source>
        <dbReference type="EMBL" id="KAK7270391.1"/>
    </source>
</evidence>
<dbReference type="InterPro" id="IPR027484">
    <property type="entry name" value="PInositol-4-P-5-kinase_N"/>
</dbReference>
<dbReference type="PANTHER" id="PTHR45748:SF4">
    <property type="entry name" value="1-PHOSPHATIDYLINOSITOL-3-PHOSPHATE 5-KINASE FAB1D-RELATED"/>
    <property type="match status" value="1"/>
</dbReference>
<dbReference type="Gene3D" id="3.50.7.10">
    <property type="entry name" value="GroEL"/>
    <property type="match status" value="1"/>
</dbReference>
<dbReference type="EC" id="2.7.1.150" evidence="1"/>
<feature type="compositionally biased region" description="Basic and acidic residues" evidence="9">
    <location>
        <begin position="1318"/>
        <end position="1327"/>
    </location>
</feature>
<dbReference type="GO" id="GO:0005524">
    <property type="term" value="F:ATP binding"/>
    <property type="evidence" value="ECO:0007669"/>
    <property type="project" value="UniProtKB-UniRule"/>
</dbReference>
<evidence type="ECO:0000256" key="6">
    <source>
        <dbReference type="ARBA" id="ARBA00023464"/>
    </source>
</evidence>
<feature type="compositionally biased region" description="Basic and acidic residues" evidence="9">
    <location>
        <begin position="685"/>
        <end position="696"/>
    </location>
</feature>
<evidence type="ECO:0000256" key="7">
    <source>
        <dbReference type="ARBA" id="ARBA00077223"/>
    </source>
</evidence>
<evidence type="ECO:0000256" key="4">
    <source>
        <dbReference type="ARBA" id="ARBA00022777"/>
    </source>
</evidence>
<feature type="compositionally biased region" description="Acidic residues" evidence="9">
    <location>
        <begin position="164"/>
        <end position="175"/>
    </location>
</feature>
<keyword evidence="3 8" id="KW-0547">Nucleotide-binding</keyword>
<dbReference type="FunFam" id="3.30.800.10:FF:000007">
    <property type="entry name" value="Putative 1-phosphatidylinositol-4-phosphate 5-kinase/ zinc ion binding family"/>
    <property type="match status" value="1"/>
</dbReference>
<dbReference type="SMART" id="SM00330">
    <property type="entry name" value="PIPKc"/>
    <property type="match status" value="1"/>
</dbReference>
<feature type="region of interest" description="Disordered" evidence="9">
    <location>
        <begin position="664"/>
        <end position="696"/>
    </location>
</feature>
<dbReference type="InterPro" id="IPR044769">
    <property type="entry name" value="PIKfyve_PIPKc"/>
</dbReference>
<dbReference type="InterPro" id="IPR027483">
    <property type="entry name" value="PInositol-4-P-4/5-kinase_C_sf"/>
</dbReference>
<dbReference type="SUPFAM" id="SSF56104">
    <property type="entry name" value="SAICAR synthase-like"/>
    <property type="match status" value="1"/>
</dbReference>
<accession>A0AAN9FA75</accession>
<feature type="region of interest" description="Disordered" evidence="9">
    <location>
        <begin position="144"/>
        <end position="204"/>
    </location>
</feature>
<dbReference type="SUPFAM" id="SSF52029">
    <property type="entry name" value="GroEL apical domain-like"/>
    <property type="match status" value="1"/>
</dbReference>